<evidence type="ECO:0000256" key="1">
    <source>
        <dbReference type="SAM" id="MobiDB-lite"/>
    </source>
</evidence>
<accession>M7B1F8</accession>
<reference evidence="3" key="1">
    <citation type="journal article" date="2013" name="Nat. Genet.">
        <title>The draft genomes of soft-shell turtle and green sea turtle yield insights into the development and evolution of the turtle-specific body plan.</title>
        <authorList>
            <person name="Wang Z."/>
            <person name="Pascual-Anaya J."/>
            <person name="Zadissa A."/>
            <person name="Li W."/>
            <person name="Niimura Y."/>
            <person name="Huang Z."/>
            <person name="Li C."/>
            <person name="White S."/>
            <person name="Xiong Z."/>
            <person name="Fang D."/>
            <person name="Wang B."/>
            <person name="Ming Y."/>
            <person name="Chen Y."/>
            <person name="Zheng Y."/>
            <person name="Kuraku S."/>
            <person name="Pignatelli M."/>
            <person name="Herrero J."/>
            <person name="Beal K."/>
            <person name="Nozawa M."/>
            <person name="Li Q."/>
            <person name="Wang J."/>
            <person name="Zhang H."/>
            <person name="Yu L."/>
            <person name="Shigenobu S."/>
            <person name="Wang J."/>
            <person name="Liu J."/>
            <person name="Flicek P."/>
            <person name="Searle S."/>
            <person name="Wang J."/>
            <person name="Kuratani S."/>
            <person name="Yin Y."/>
            <person name="Aken B."/>
            <person name="Zhang G."/>
            <person name="Irie N."/>
        </authorList>
    </citation>
    <scope>NUCLEOTIDE SEQUENCE [LARGE SCALE GENOMIC DNA]</scope>
</reference>
<evidence type="ECO:0000313" key="2">
    <source>
        <dbReference type="EMBL" id="EMP29260.1"/>
    </source>
</evidence>
<dbReference type="AlphaFoldDB" id="M7B1F8"/>
<dbReference type="Proteomes" id="UP000031443">
    <property type="component" value="Unassembled WGS sequence"/>
</dbReference>
<gene>
    <name evidence="2" type="ORF">UY3_13635</name>
</gene>
<feature type="region of interest" description="Disordered" evidence="1">
    <location>
        <begin position="1"/>
        <end position="27"/>
    </location>
</feature>
<dbReference type="EMBL" id="KB557680">
    <property type="protein sequence ID" value="EMP29260.1"/>
    <property type="molecule type" value="Genomic_DNA"/>
</dbReference>
<sequence length="208" mass="23852">MTPKRSPINSCTPPVREAQAESMGERQQSTHPVPYYAIAVMVLCCKLQNVHERNYHRPAFQLRSFCGMQLQFIDTSGEADKYLRALFGPLEFVMKDLGSYQPWNSYLQLRRKFDVRTSLQRMLKGLKHDSSCCYMNVHIFQATSSTIYDIAQVFDRLGDRIENADEAAKSPVAPYRLTDVLEHKLLWVNIHFVGCIHESLCSNTSVSL</sequence>
<protein>
    <submittedName>
        <fullName evidence="2">Uncharacterized protein</fullName>
    </submittedName>
</protein>
<keyword evidence="3" id="KW-1185">Reference proteome</keyword>
<proteinExistence type="predicted"/>
<evidence type="ECO:0000313" key="3">
    <source>
        <dbReference type="Proteomes" id="UP000031443"/>
    </source>
</evidence>
<organism evidence="2 3">
    <name type="scientific">Chelonia mydas</name>
    <name type="common">Green sea-turtle</name>
    <name type="synonym">Chelonia agassizi</name>
    <dbReference type="NCBI Taxonomy" id="8469"/>
    <lineage>
        <taxon>Eukaryota</taxon>
        <taxon>Metazoa</taxon>
        <taxon>Chordata</taxon>
        <taxon>Craniata</taxon>
        <taxon>Vertebrata</taxon>
        <taxon>Euteleostomi</taxon>
        <taxon>Archelosauria</taxon>
        <taxon>Testudinata</taxon>
        <taxon>Testudines</taxon>
        <taxon>Cryptodira</taxon>
        <taxon>Durocryptodira</taxon>
        <taxon>Americhelydia</taxon>
        <taxon>Chelonioidea</taxon>
        <taxon>Cheloniidae</taxon>
        <taxon>Chelonia</taxon>
    </lineage>
</organism>
<name>M7B1F8_CHEMY</name>